<evidence type="ECO:0000313" key="4">
    <source>
        <dbReference type="Proteomes" id="UP000593571"/>
    </source>
</evidence>
<dbReference type="GO" id="GO:0030018">
    <property type="term" value="C:Z disc"/>
    <property type="evidence" value="ECO:0007669"/>
    <property type="project" value="TreeGrafter"/>
</dbReference>
<comment type="caution">
    <text evidence="3">The sequence shown here is derived from an EMBL/GenBank/DDBJ whole genome shotgun (WGS) entry which is preliminary data.</text>
</comment>
<dbReference type="PANTHER" id="PTHR46399">
    <property type="entry name" value="B30.2/SPRY DOMAIN-CONTAINING PROTEIN"/>
    <property type="match status" value="1"/>
</dbReference>
<dbReference type="InterPro" id="IPR013662">
    <property type="entry name" value="RIH_assoc-dom"/>
</dbReference>
<dbReference type="Gene3D" id="1.10.238.10">
    <property type="entry name" value="EF-hand"/>
    <property type="match status" value="1"/>
</dbReference>
<dbReference type="GO" id="GO:0042383">
    <property type="term" value="C:sarcolemma"/>
    <property type="evidence" value="ECO:0007669"/>
    <property type="project" value="TreeGrafter"/>
</dbReference>
<organism evidence="3 4">
    <name type="scientific">Rousettus aegyptiacus</name>
    <name type="common">Egyptian fruit bat</name>
    <name type="synonym">Pteropus aegyptiacus</name>
    <dbReference type="NCBI Taxonomy" id="9407"/>
    <lineage>
        <taxon>Eukaryota</taxon>
        <taxon>Metazoa</taxon>
        <taxon>Chordata</taxon>
        <taxon>Craniata</taxon>
        <taxon>Vertebrata</taxon>
        <taxon>Euteleostomi</taxon>
        <taxon>Mammalia</taxon>
        <taxon>Eutheria</taxon>
        <taxon>Laurasiatheria</taxon>
        <taxon>Chiroptera</taxon>
        <taxon>Yinpterochiroptera</taxon>
        <taxon>Pteropodoidea</taxon>
        <taxon>Pteropodidae</taxon>
        <taxon>Rousettinae</taxon>
        <taxon>Rousettus</taxon>
    </lineage>
</organism>
<dbReference type="AlphaFoldDB" id="A0A7J8CLB4"/>
<reference evidence="3 4" key="1">
    <citation type="journal article" date="2020" name="Nature">
        <title>Six reference-quality genomes reveal evolution of bat adaptations.</title>
        <authorList>
            <person name="Jebb D."/>
            <person name="Huang Z."/>
            <person name="Pippel M."/>
            <person name="Hughes G.M."/>
            <person name="Lavrichenko K."/>
            <person name="Devanna P."/>
            <person name="Winkler S."/>
            <person name="Jermiin L.S."/>
            <person name="Skirmuntt E.C."/>
            <person name="Katzourakis A."/>
            <person name="Burkitt-Gray L."/>
            <person name="Ray D.A."/>
            <person name="Sullivan K.A.M."/>
            <person name="Roscito J.G."/>
            <person name="Kirilenko B.M."/>
            <person name="Davalos L.M."/>
            <person name="Corthals A.P."/>
            <person name="Power M.L."/>
            <person name="Jones G."/>
            <person name="Ransome R.D."/>
            <person name="Dechmann D.K.N."/>
            <person name="Locatelli A.G."/>
            <person name="Puechmaille S.J."/>
            <person name="Fedrigo O."/>
            <person name="Jarvis E.D."/>
            <person name="Hiller M."/>
            <person name="Vernes S.C."/>
            <person name="Myers E.W."/>
            <person name="Teeling E.C."/>
        </authorList>
    </citation>
    <scope>NUCLEOTIDE SEQUENCE [LARGE SCALE GENOMIC DNA]</scope>
    <source>
        <strain evidence="3">MRouAeg1</strain>
        <tissue evidence="3">Muscle</tissue>
    </source>
</reference>
<feature type="region of interest" description="Disordered" evidence="1">
    <location>
        <begin position="13"/>
        <end position="33"/>
    </location>
</feature>
<gene>
    <name evidence="3" type="ORF">HJG63_017094</name>
</gene>
<dbReference type="GO" id="GO:0006941">
    <property type="term" value="P:striated muscle contraction"/>
    <property type="evidence" value="ECO:0007669"/>
    <property type="project" value="TreeGrafter"/>
</dbReference>
<evidence type="ECO:0000259" key="2">
    <source>
        <dbReference type="Pfam" id="PF08454"/>
    </source>
</evidence>
<feature type="domain" description="RyR/IP3R Homology associated" evidence="2">
    <location>
        <begin position="402"/>
        <end position="517"/>
    </location>
</feature>
<dbReference type="GO" id="GO:0005219">
    <property type="term" value="F:ryanodine-sensitive calcium-release channel activity"/>
    <property type="evidence" value="ECO:0007669"/>
    <property type="project" value="TreeGrafter"/>
</dbReference>
<protein>
    <submittedName>
        <fullName evidence="3">Ryanodine receptor 1</fullName>
    </submittedName>
</protein>
<accession>A0A7J8CLB4</accession>
<dbReference type="GO" id="GO:0033017">
    <property type="term" value="C:sarcoplasmic reticulum membrane"/>
    <property type="evidence" value="ECO:0007669"/>
    <property type="project" value="TreeGrafter"/>
</dbReference>
<dbReference type="Pfam" id="PF08454">
    <property type="entry name" value="RIH_assoc"/>
    <property type="match status" value="1"/>
</dbReference>
<dbReference type="PANTHER" id="PTHR46399:SF10">
    <property type="entry name" value="RYANODINE RECEPTOR 1"/>
    <property type="match status" value="1"/>
</dbReference>
<keyword evidence="4" id="KW-1185">Reference proteome</keyword>
<dbReference type="InterPro" id="IPR015925">
    <property type="entry name" value="Ryanodine_IP3_receptor"/>
</dbReference>
<dbReference type="InterPro" id="IPR011992">
    <property type="entry name" value="EF-hand-dom_pair"/>
</dbReference>
<dbReference type="GO" id="GO:0014808">
    <property type="term" value="P:release of sequestered calcium ion into cytosol by sarcoplasmic reticulum"/>
    <property type="evidence" value="ECO:0007669"/>
    <property type="project" value="TreeGrafter"/>
</dbReference>
<keyword evidence="3" id="KW-0675">Receptor</keyword>
<dbReference type="GO" id="GO:0005790">
    <property type="term" value="C:smooth endoplasmic reticulum"/>
    <property type="evidence" value="ECO:0007669"/>
    <property type="project" value="TreeGrafter"/>
</dbReference>
<dbReference type="EMBL" id="JACASE010000014">
    <property type="protein sequence ID" value="KAF6411640.1"/>
    <property type="molecule type" value="Genomic_DNA"/>
</dbReference>
<sequence length="846" mass="96471">MWHWPKLVTRASHWHDQSGGSDQERTKKKRRGDRYSVQTSLIVATLKKMLPIGLNMCAPTDQDLITLAKTRYALKDTDEEVREFLQNNLHLQGKVEGSPSLRWQMALYRGLPGREEDADDPEKIVRRVQEVSAVLYHLEQVEHPYKSKKAVWHKLLSKQRRRAVVACFRMTPLYNLPTHRACNMFLESYKATWILTEDHSFEDRMIDDLSKAGEQEEEEEEVEEKKPDPLHQLVLHFSRTALTEKSKLDEDFLYMAYADIMAKSCHLEEGAENSEAEEEAEVSFEEKEMEKQRLLYQQARLHNRGAAEMVLQMISACKGETGAMVSSTLKLGISILNGGNADVQQKMLDYLKDKKEVGFFQSIQALMQTCSVLDLNAFERQNKAEGLGMVNEDGTGEKVMADDEFTQDLFRFLQLLCEGHNNDFQNYLRTQTGNTTTINIIICTVDYLLRLQESISDFYWYYSGKDVIEEQGKRNFSKAMSVAKQVFNSLTEYIQGPCTGNQQSLAHSRLWDAVVGFLHVFAHMMMKLAQDSSQIELLKELLDLQKDMVVMLLSLLEGNVVNGMIARQMVDMLVESSSNVEMILKFFDMFLKLKDIVGSEAFQDYVTDPRGLISKKDFQKAMDSQKQFTGPEIQFLLSCSEADENEMINCEEFANRFQEPAREIGFNVAVLLTNLSEHVPHDPRLRNFLELAESILEYFRPYLGRIEIMGASRRIERIYFEISETNRAQWEMPQVREPKRVHAGFLGLPACSSHSWTPHGAVHTLHICSAGLGGPLLSLCKLMPTLFSHFLGPAVPLHVLGSPLPTSCSLGAHVDVHLLYMQHQCALTVAAHTPCPPLAHSPWEPL</sequence>
<name>A0A7J8CLB4_ROUAE</name>
<dbReference type="SUPFAM" id="SSF47473">
    <property type="entry name" value="EF-hand"/>
    <property type="match status" value="1"/>
</dbReference>
<dbReference type="GO" id="GO:0034704">
    <property type="term" value="C:calcium channel complex"/>
    <property type="evidence" value="ECO:0007669"/>
    <property type="project" value="TreeGrafter"/>
</dbReference>
<evidence type="ECO:0000313" key="3">
    <source>
        <dbReference type="EMBL" id="KAF6411640.1"/>
    </source>
</evidence>
<proteinExistence type="predicted"/>
<evidence type="ECO:0000256" key="1">
    <source>
        <dbReference type="SAM" id="MobiDB-lite"/>
    </source>
</evidence>
<dbReference type="Proteomes" id="UP000593571">
    <property type="component" value="Unassembled WGS sequence"/>
</dbReference>